<evidence type="ECO:0000256" key="2">
    <source>
        <dbReference type="ARBA" id="ARBA00022741"/>
    </source>
</evidence>
<dbReference type="PROSITE" id="PS50975">
    <property type="entry name" value="ATP_GRASP"/>
    <property type="match status" value="1"/>
</dbReference>
<dbReference type="Gene3D" id="3.30.470.20">
    <property type="entry name" value="ATP-grasp fold, B domain"/>
    <property type="match status" value="1"/>
</dbReference>
<dbReference type="Proteomes" id="UP001597343">
    <property type="component" value="Unassembled WGS sequence"/>
</dbReference>
<dbReference type="InterPro" id="IPR011761">
    <property type="entry name" value="ATP-grasp"/>
</dbReference>
<accession>A0ABW5A331</accession>
<reference evidence="7" key="1">
    <citation type="journal article" date="2019" name="Int. J. Syst. Evol. Microbiol.">
        <title>The Global Catalogue of Microorganisms (GCM) 10K type strain sequencing project: providing services to taxonomists for standard genome sequencing and annotation.</title>
        <authorList>
            <consortium name="The Broad Institute Genomics Platform"/>
            <consortium name="The Broad Institute Genome Sequencing Center for Infectious Disease"/>
            <person name="Wu L."/>
            <person name="Ma J."/>
        </authorList>
    </citation>
    <scope>NUCLEOTIDE SEQUENCE [LARGE SCALE GENOMIC DNA]</scope>
    <source>
        <strain evidence="7">CGMCC 1.13574</strain>
    </source>
</reference>
<protein>
    <submittedName>
        <fullName evidence="6">ATP-grasp domain-containing protein</fullName>
    </submittedName>
</protein>
<dbReference type="EMBL" id="JBHUIO010000011">
    <property type="protein sequence ID" value="MFD2171971.1"/>
    <property type="molecule type" value="Genomic_DNA"/>
</dbReference>
<evidence type="ECO:0000256" key="4">
    <source>
        <dbReference type="PROSITE-ProRule" id="PRU00409"/>
    </source>
</evidence>
<keyword evidence="3 4" id="KW-0067">ATP-binding</keyword>
<dbReference type="SUPFAM" id="SSF56059">
    <property type="entry name" value="Glutathione synthetase ATP-binding domain-like"/>
    <property type="match status" value="1"/>
</dbReference>
<keyword evidence="2 4" id="KW-0547">Nucleotide-binding</keyword>
<keyword evidence="1" id="KW-0436">Ligase</keyword>
<keyword evidence="7" id="KW-1185">Reference proteome</keyword>
<name>A0ABW5A331_9BACL</name>
<gene>
    <name evidence="6" type="ORF">ACFSOY_18565</name>
</gene>
<dbReference type="InterPro" id="IPR052032">
    <property type="entry name" value="ATP-dep_AA_Ligase"/>
</dbReference>
<evidence type="ECO:0000259" key="5">
    <source>
        <dbReference type="PROSITE" id="PS50975"/>
    </source>
</evidence>
<proteinExistence type="predicted"/>
<feature type="domain" description="ATP-grasp" evidence="5">
    <location>
        <begin position="135"/>
        <end position="358"/>
    </location>
</feature>
<dbReference type="Pfam" id="PF13535">
    <property type="entry name" value="ATP-grasp_4"/>
    <property type="match status" value="1"/>
</dbReference>
<sequence>MTQQKAYIFCENLYPLVLARRAVYAKDAGYRTILISTELSAPEIKSLRDFEESKLEGKTVFDVMIPTDLFDLDTLRQHVAEIEKETPIGGFMCGIGTFHNGSLVGSNVSILAEERGLVSQNSDAVFRCNNKFLTRDALRAAGVPTVDFGMATDEETARVHASRIGYPVILKPVNGAASHMIVKCSNEEELVSKFRDAMERLPNSTNKGSYESAHSYPDRSGTVVHFDPMTSMLVEKYIPGREASVEMMITEDEYIPLLVHDKVTMSERERCFYEHLLVVPPQRFTQEEEQEMKDYAVAVAKAVGLKNSFSHVELRYGDDGMGPQLLEINPRIGGMWVQESIKALVGIDPQPIHVKMMDGTFTAESEYKSSDEIHAMFTIYPPHSGLLEKVDGLEELKQIPEMIHSKQAVPNGSVIYAEDEECFLVMCFIKTDSYERVYEIYEDACKMVSFTINQNVTSQEEVANA</sequence>
<dbReference type="PANTHER" id="PTHR43585">
    <property type="entry name" value="FUMIPYRROLE BIOSYNTHESIS PROTEIN C"/>
    <property type="match status" value="1"/>
</dbReference>
<evidence type="ECO:0000313" key="6">
    <source>
        <dbReference type="EMBL" id="MFD2171971.1"/>
    </source>
</evidence>
<evidence type="ECO:0000313" key="7">
    <source>
        <dbReference type="Proteomes" id="UP001597343"/>
    </source>
</evidence>
<dbReference type="PANTHER" id="PTHR43585:SF2">
    <property type="entry name" value="ATP-GRASP ENZYME FSQD"/>
    <property type="match status" value="1"/>
</dbReference>
<organism evidence="6 7">
    <name type="scientific">Tumebacillus lipolyticus</name>
    <dbReference type="NCBI Taxonomy" id="1280370"/>
    <lineage>
        <taxon>Bacteria</taxon>
        <taxon>Bacillati</taxon>
        <taxon>Bacillota</taxon>
        <taxon>Bacilli</taxon>
        <taxon>Bacillales</taxon>
        <taxon>Alicyclobacillaceae</taxon>
        <taxon>Tumebacillus</taxon>
    </lineage>
</organism>
<dbReference type="RefSeq" id="WP_386049229.1">
    <property type="nucleotide sequence ID" value="NZ_JBHUIO010000011.1"/>
</dbReference>
<evidence type="ECO:0000256" key="3">
    <source>
        <dbReference type="ARBA" id="ARBA00022840"/>
    </source>
</evidence>
<evidence type="ECO:0000256" key="1">
    <source>
        <dbReference type="ARBA" id="ARBA00022598"/>
    </source>
</evidence>
<comment type="caution">
    <text evidence="6">The sequence shown here is derived from an EMBL/GenBank/DDBJ whole genome shotgun (WGS) entry which is preliminary data.</text>
</comment>